<dbReference type="SUPFAM" id="SSF75304">
    <property type="entry name" value="Amidase signature (AS) enzymes"/>
    <property type="match status" value="1"/>
</dbReference>
<feature type="binding site" evidence="6">
    <location>
        <begin position="230"/>
        <end position="233"/>
    </location>
    <ligand>
        <name>substrate</name>
    </ligand>
</feature>
<dbReference type="AlphaFoldDB" id="A0A0F4GWW6"/>
<dbReference type="PANTHER" id="PTHR46072">
    <property type="entry name" value="AMIDASE-RELATED-RELATED"/>
    <property type="match status" value="1"/>
</dbReference>
<dbReference type="InterPro" id="IPR023631">
    <property type="entry name" value="Amidase_dom"/>
</dbReference>
<feature type="region of interest" description="Disordered" evidence="7">
    <location>
        <begin position="1"/>
        <end position="36"/>
    </location>
</feature>
<dbReference type="OrthoDB" id="6428749at2759"/>
<reference evidence="9 10" key="1">
    <citation type="submission" date="2015-03" db="EMBL/GenBank/DDBJ databases">
        <title>RNA-seq based gene annotation and comparative genomics of four Zymoseptoria species reveal species-specific pathogenicity related genes and transposable element activity.</title>
        <authorList>
            <person name="Grandaubert J."/>
            <person name="Bhattacharyya A."/>
            <person name="Stukenbrock E.H."/>
        </authorList>
    </citation>
    <scope>NUCLEOTIDE SEQUENCE [LARGE SCALE GENOMIC DNA]</scope>
    <source>
        <strain evidence="9 10">Zb18110</strain>
    </source>
</reference>
<feature type="active site" description="Acyl-ester intermediate" evidence="5">
    <location>
        <position position="233"/>
    </location>
</feature>
<comment type="caution">
    <text evidence="9">The sequence shown here is derived from an EMBL/GenBank/DDBJ whole genome shotgun (WGS) entry which is preliminary data.</text>
</comment>
<feature type="compositionally biased region" description="Basic and acidic residues" evidence="7">
    <location>
        <begin position="7"/>
        <end position="18"/>
    </location>
</feature>
<comment type="catalytic activity">
    <reaction evidence="1">
        <text>a monocarboxylic acid amide + H2O = a monocarboxylate + NH4(+)</text>
        <dbReference type="Rhea" id="RHEA:12020"/>
        <dbReference type="ChEBI" id="CHEBI:15377"/>
        <dbReference type="ChEBI" id="CHEBI:28938"/>
        <dbReference type="ChEBI" id="CHEBI:35757"/>
        <dbReference type="ChEBI" id="CHEBI:83628"/>
        <dbReference type="EC" id="3.5.1.4"/>
    </reaction>
</comment>
<protein>
    <recommendedName>
        <fullName evidence="3">amidase</fullName>
        <ecNumber evidence="3">3.5.1.4</ecNumber>
    </recommendedName>
</protein>
<evidence type="ECO:0000256" key="4">
    <source>
        <dbReference type="ARBA" id="ARBA00022801"/>
    </source>
</evidence>
<feature type="domain" description="Amidase" evidence="8">
    <location>
        <begin position="79"/>
        <end position="526"/>
    </location>
</feature>
<dbReference type="InterPro" id="IPR036928">
    <property type="entry name" value="AS_sf"/>
</dbReference>
<dbReference type="STRING" id="1047168.A0A0F4GWW6"/>
<organism evidence="9 10">
    <name type="scientific">Zymoseptoria brevis</name>
    <dbReference type="NCBI Taxonomy" id="1047168"/>
    <lineage>
        <taxon>Eukaryota</taxon>
        <taxon>Fungi</taxon>
        <taxon>Dikarya</taxon>
        <taxon>Ascomycota</taxon>
        <taxon>Pezizomycotina</taxon>
        <taxon>Dothideomycetes</taxon>
        <taxon>Dothideomycetidae</taxon>
        <taxon>Mycosphaerellales</taxon>
        <taxon>Mycosphaerellaceae</taxon>
        <taxon>Zymoseptoria</taxon>
    </lineage>
</organism>
<evidence type="ECO:0000256" key="2">
    <source>
        <dbReference type="ARBA" id="ARBA00009199"/>
    </source>
</evidence>
<evidence type="ECO:0000256" key="1">
    <source>
        <dbReference type="ARBA" id="ARBA00001311"/>
    </source>
</evidence>
<name>A0A0F4GWW6_9PEZI</name>
<dbReference type="Pfam" id="PF01425">
    <property type="entry name" value="Amidase"/>
    <property type="match status" value="1"/>
</dbReference>
<accession>A0A0F4GWW6</accession>
<comment type="similarity">
    <text evidence="2">Belongs to the amidase family.</text>
</comment>
<dbReference type="Proteomes" id="UP000033647">
    <property type="component" value="Unassembled WGS sequence"/>
</dbReference>
<proteinExistence type="inferred from homology"/>
<feature type="binding site" evidence="6">
    <location>
        <position position="209"/>
    </location>
    <ligand>
        <name>substrate</name>
    </ligand>
</feature>
<dbReference type="PIRSF" id="PIRSF001221">
    <property type="entry name" value="Amidase_fungi"/>
    <property type="match status" value="1"/>
</dbReference>
<feature type="binding site" evidence="6">
    <location>
        <position position="183"/>
    </location>
    <ligand>
        <name>substrate</name>
    </ligand>
</feature>
<sequence>MASQIPEWKHKAAQKREAQLNSIPPEWRLQDPKPQPKDTYEYLKTSGVLTPQELAITETTSARTLLSNLASGKLSAVAVTTAFCKRAAIAQQLIRCCTEMFLDEALTTARRLDQYLADNGKPIGPLHGLPVSMKDNFNIKGQDTTVGWVSEIGKPAQESDLLVRCLEKQGALMYVKTNIPQSLMMSDSYNHVFRQSLNAFNTSLISGGSSGGEGALIGCRGSLIGFGTDIGGSVRIPANLQGLYGLSPSVGRVPMDKSGMRSYIVPAVAGPLAQDLESLEVVMEAMLAAEPWRWDPVMIPVPWRRELAALPKTKLRIGFYVDDGVVRCQPPIEAAVKRAVEALKVAGHEVFEWDTSTHKYGYYDLWQRGVLADGGRRCRLQCEKSNEPLVEGMLVGKPEDEMSVVEGEEHHARIRTYQKSYLALWEEHNLDALICPVQPYVGFRPKTWVQSSQYCGYTALWNLLDFAALTVPMGVAEPEKLDMSDWKRHETRGVSDEFNWKQYDPELIAGMPIDVQIVGGKFGEEKAVAVAKAFEEALKLAQ</sequence>
<keyword evidence="4 9" id="KW-0378">Hydrolase</keyword>
<gene>
    <name evidence="9" type="ORF">TI39_contig289g00050</name>
</gene>
<evidence type="ECO:0000256" key="3">
    <source>
        <dbReference type="ARBA" id="ARBA00012922"/>
    </source>
</evidence>
<dbReference type="GO" id="GO:0004040">
    <property type="term" value="F:amidase activity"/>
    <property type="evidence" value="ECO:0007669"/>
    <property type="project" value="UniProtKB-EC"/>
</dbReference>
<evidence type="ECO:0000256" key="6">
    <source>
        <dbReference type="PIRSR" id="PIRSR001221-2"/>
    </source>
</evidence>
<dbReference type="PROSITE" id="PS00571">
    <property type="entry name" value="AMIDASES"/>
    <property type="match status" value="1"/>
</dbReference>
<dbReference type="Gene3D" id="3.90.1300.10">
    <property type="entry name" value="Amidase signature (AS) domain"/>
    <property type="match status" value="1"/>
</dbReference>
<dbReference type="PANTHER" id="PTHR46072:SF1">
    <property type="entry name" value="AMIDASE"/>
    <property type="match status" value="1"/>
</dbReference>
<feature type="active site" description="Charge relay system" evidence="5">
    <location>
        <position position="134"/>
    </location>
</feature>
<evidence type="ECO:0000259" key="8">
    <source>
        <dbReference type="Pfam" id="PF01425"/>
    </source>
</evidence>
<dbReference type="InterPro" id="IPR020556">
    <property type="entry name" value="Amidase_CS"/>
</dbReference>
<feature type="active site" description="Charge relay system" evidence="5">
    <location>
        <position position="209"/>
    </location>
</feature>
<evidence type="ECO:0000313" key="10">
    <source>
        <dbReference type="Proteomes" id="UP000033647"/>
    </source>
</evidence>
<dbReference type="EC" id="3.5.1.4" evidence="3"/>
<evidence type="ECO:0000313" key="9">
    <source>
        <dbReference type="EMBL" id="KJY01518.1"/>
    </source>
</evidence>
<evidence type="ECO:0000256" key="7">
    <source>
        <dbReference type="SAM" id="MobiDB-lite"/>
    </source>
</evidence>
<evidence type="ECO:0000256" key="5">
    <source>
        <dbReference type="PIRSR" id="PIRSR001221-1"/>
    </source>
</evidence>
<dbReference type="EMBL" id="LAFY01000281">
    <property type="protein sequence ID" value="KJY01518.1"/>
    <property type="molecule type" value="Genomic_DNA"/>
</dbReference>
<keyword evidence="10" id="KW-1185">Reference proteome</keyword>